<accession>A0A0E9SYM0</accession>
<protein>
    <submittedName>
        <fullName evidence="2">Uncharacterized protein</fullName>
    </submittedName>
</protein>
<dbReference type="EMBL" id="GBXM01062171">
    <property type="protein sequence ID" value="JAH46406.1"/>
    <property type="molecule type" value="Transcribed_RNA"/>
</dbReference>
<sequence length="32" mass="3730">MQAKSRNARPLSRKYRPQDEHCCRGSVTTPKK</sequence>
<reference evidence="2" key="2">
    <citation type="journal article" date="2015" name="Fish Shellfish Immunol.">
        <title>Early steps in the European eel (Anguilla anguilla)-Vibrio vulnificus interaction in the gills: Role of the RtxA13 toxin.</title>
        <authorList>
            <person name="Callol A."/>
            <person name="Pajuelo D."/>
            <person name="Ebbesson L."/>
            <person name="Teles M."/>
            <person name="MacKenzie S."/>
            <person name="Amaro C."/>
        </authorList>
    </citation>
    <scope>NUCLEOTIDE SEQUENCE</scope>
</reference>
<dbReference type="AlphaFoldDB" id="A0A0E9SYM0"/>
<evidence type="ECO:0000313" key="2">
    <source>
        <dbReference type="EMBL" id="JAH46406.1"/>
    </source>
</evidence>
<organism evidence="2">
    <name type="scientific">Anguilla anguilla</name>
    <name type="common">European freshwater eel</name>
    <name type="synonym">Muraena anguilla</name>
    <dbReference type="NCBI Taxonomy" id="7936"/>
    <lineage>
        <taxon>Eukaryota</taxon>
        <taxon>Metazoa</taxon>
        <taxon>Chordata</taxon>
        <taxon>Craniata</taxon>
        <taxon>Vertebrata</taxon>
        <taxon>Euteleostomi</taxon>
        <taxon>Actinopterygii</taxon>
        <taxon>Neopterygii</taxon>
        <taxon>Teleostei</taxon>
        <taxon>Anguilliformes</taxon>
        <taxon>Anguillidae</taxon>
        <taxon>Anguilla</taxon>
    </lineage>
</organism>
<reference evidence="2" key="1">
    <citation type="submission" date="2014-11" db="EMBL/GenBank/DDBJ databases">
        <authorList>
            <person name="Amaro Gonzalez C."/>
        </authorList>
    </citation>
    <scope>NUCLEOTIDE SEQUENCE</scope>
</reference>
<name>A0A0E9SYM0_ANGAN</name>
<feature type="region of interest" description="Disordered" evidence="1">
    <location>
        <begin position="1"/>
        <end position="32"/>
    </location>
</feature>
<evidence type="ECO:0000256" key="1">
    <source>
        <dbReference type="SAM" id="MobiDB-lite"/>
    </source>
</evidence>
<proteinExistence type="predicted"/>